<dbReference type="Pfam" id="PF13472">
    <property type="entry name" value="Lipase_GDSL_2"/>
    <property type="match status" value="1"/>
</dbReference>
<dbReference type="EMBL" id="CP053452">
    <property type="protein sequence ID" value="QJW93648.1"/>
    <property type="molecule type" value="Genomic_DNA"/>
</dbReference>
<name>A0A6M5YI39_9BACT</name>
<evidence type="ECO:0000259" key="2">
    <source>
        <dbReference type="Pfam" id="PF13472"/>
    </source>
</evidence>
<reference evidence="4" key="1">
    <citation type="submission" date="2020-05" db="EMBL/GenBank/DDBJ databases">
        <title>Frigoriglobus tundricola gen. nov., sp. nov., a psychrotolerant cellulolytic planctomycete of the family Gemmataceae with two divergent copies of 16S rRNA gene.</title>
        <authorList>
            <person name="Kulichevskaya I.S."/>
            <person name="Ivanova A.A."/>
            <person name="Naumoff D.G."/>
            <person name="Beletsky A.V."/>
            <person name="Rijpstra W.I.C."/>
            <person name="Sinninghe Damste J.S."/>
            <person name="Mardanov A.V."/>
            <person name="Ravin N.V."/>
            <person name="Dedysh S.N."/>
        </authorList>
    </citation>
    <scope>NUCLEOTIDE SEQUENCE [LARGE SCALE GENOMIC DNA]</scope>
    <source>
        <strain evidence="4">PL17</strain>
    </source>
</reference>
<dbReference type="AlphaFoldDB" id="A0A6M5YI39"/>
<keyword evidence="1" id="KW-0732">Signal</keyword>
<keyword evidence="4" id="KW-1185">Reference proteome</keyword>
<gene>
    <name evidence="3" type="ORF">FTUN_1156</name>
</gene>
<accession>A0A6M5YI39</accession>
<dbReference type="RefSeq" id="WP_171469806.1">
    <property type="nucleotide sequence ID" value="NZ_CP053452.2"/>
</dbReference>
<evidence type="ECO:0000313" key="3">
    <source>
        <dbReference type="EMBL" id="QJW93648.1"/>
    </source>
</evidence>
<dbReference type="PANTHER" id="PTHR30383:SF5">
    <property type="entry name" value="SGNH HYDROLASE-TYPE ESTERASE DOMAIN-CONTAINING PROTEIN"/>
    <property type="match status" value="1"/>
</dbReference>
<feature type="signal peptide" evidence="1">
    <location>
        <begin position="1"/>
        <end position="22"/>
    </location>
</feature>
<evidence type="ECO:0000256" key="1">
    <source>
        <dbReference type="SAM" id="SignalP"/>
    </source>
</evidence>
<dbReference type="KEGG" id="ftj:FTUN_1156"/>
<dbReference type="SUPFAM" id="SSF52266">
    <property type="entry name" value="SGNH hydrolase"/>
    <property type="match status" value="1"/>
</dbReference>
<organism evidence="3 4">
    <name type="scientific">Frigoriglobus tundricola</name>
    <dbReference type="NCBI Taxonomy" id="2774151"/>
    <lineage>
        <taxon>Bacteria</taxon>
        <taxon>Pseudomonadati</taxon>
        <taxon>Planctomycetota</taxon>
        <taxon>Planctomycetia</taxon>
        <taxon>Gemmatales</taxon>
        <taxon>Gemmataceae</taxon>
        <taxon>Frigoriglobus</taxon>
    </lineage>
</organism>
<protein>
    <recommendedName>
        <fullName evidence="2">SGNH hydrolase-type esterase domain-containing protein</fullName>
    </recommendedName>
</protein>
<dbReference type="CDD" id="cd01834">
    <property type="entry name" value="SGNH_hydrolase_like_2"/>
    <property type="match status" value="1"/>
</dbReference>
<evidence type="ECO:0000313" key="4">
    <source>
        <dbReference type="Proteomes" id="UP000503447"/>
    </source>
</evidence>
<sequence>MRTRDLSLAAVAVLCAPAFAGAADAPPLKKGEKIVFLGDSITQAGVEPTGYVTLIKAALTEKHKDLGIEIIGAGISGNKVPDLQKRLQKDVLDKKPTLVVIYIGINDVWHGESNPANGTSKEKYEAGLKEIIGKIKGTGARVVLCTPTVIGEKKTGTNKLDAQLDEYAAISRTVAKDTGSQLCDLRKAFVEHLAKNNDKDKESGILTSDRVHLNDAGNKFVADAIITTIDK</sequence>
<dbReference type="InterPro" id="IPR051532">
    <property type="entry name" value="Ester_Hydrolysis_Enzymes"/>
</dbReference>
<dbReference type="Gene3D" id="3.40.50.1110">
    <property type="entry name" value="SGNH hydrolase"/>
    <property type="match status" value="1"/>
</dbReference>
<dbReference type="InterPro" id="IPR036514">
    <property type="entry name" value="SGNH_hydro_sf"/>
</dbReference>
<dbReference type="InterPro" id="IPR013830">
    <property type="entry name" value="SGNH_hydro"/>
</dbReference>
<dbReference type="GO" id="GO:0004622">
    <property type="term" value="F:phosphatidylcholine lysophospholipase activity"/>
    <property type="evidence" value="ECO:0007669"/>
    <property type="project" value="TreeGrafter"/>
</dbReference>
<dbReference type="PANTHER" id="PTHR30383">
    <property type="entry name" value="THIOESTERASE 1/PROTEASE 1/LYSOPHOSPHOLIPASE L1"/>
    <property type="match status" value="1"/>
</dbReference>
<feature type="domain" description="SGNH hydrolase-type esterase" evidence="2">
    <location>
        <begin position="36"/>
        <end position="219"/>
    </location>
</feature>
<proteinExistence type="predicted"/>
<feature type="chain" id="PRO_5026807395" description="SGNH hydrolase-type esterase domain-containing protein" evidence="1">
    <location>
        <begin position="23"/>
        <end position="231"/>
    </location>
</feature>
<dbReference type="Proteomes" id="UP000503447">
    <property type="component" value="Chromosome"/>
</dbReference>